<protein>
    <submittedName>
        <fullName evidence="2">Uncharacterized protein</fullName>
    </submittedName>
</protein>
<evidence type="ECO:0000313" key="4">
    <source>
        <dbReference type="Proteomes" id="UP000094020"/>
    </source>
</evidence>
<dbReference type="KEGG" id="kpin:30173685"/>
<feature type="signal peptide" evidence="1">
    <location>
        <begin position="1"/>
        <end position="18"/>
    </location>
</feature>
<reference evidence="3" key="4">
    <citation type="submission" date="2024-02" db="EMBL/GenBank/DDBJ databases">
        <title>Comparative genomics of Cryptococcus and Kwoniella reveals pathogenesis evolution and contrasting modes of karyotype evolution via chromosome fusion or intercentromeric recombination.</title>
        <authorList>
            <person name="Coelho M.A."/>
            <person name="David-Palma M."/>
            <person name="Shea T."/>
            <person name="Bowers K."/>
            <person name="McGinley-Smith S."/>
            <person name="Mohammad A.W."/>
            <person name="Gnirke A."/>
            <person name="Yurkov A.M."/>
            <person name="Nowrousian M."/>
            <person name="Sun S."/>
            <person name="Cuomo C.A."/>
            <person name="Heitman J."/>
        </authorList>
    </citation>
    <scope>NUCLEOTIDE SEQUENCE</scope>
    <source>
        <strain evidence="3">CBS 10737</strain>
    </source>
</reference>
<reference evidence="2" key="1">
    <citation type="submission" date="2013-07" db="EMBL/GenBank/DDBJ databases">
        <title>The Genome Sequence of Cryptococcus pinus CBS10737.</title>
        <authorList>
            <consortium name="The Broad Institute Genome Sequencing Platform"/>
            <person name="Cuomo C."/>
            <person name="Litvintseva A."/>
            <person name="Chen Y."/>
            <person name="Heitman J."/>
            <person name="Sun S."/>
            <person name="Springer D."/>
            <person name="Dromer F."/>
            <person name="Young S.K."/>
            <person name="Zeng Q."/>
            <person name="Gargeya S."/>
            <person name="Fitzgerald M."/>
            <person name="Abouelleil A."/>
            <person name="Alvarado L."/>
            <person name="Berlin A.M."/>
            <person name="Chapman S.B."/>
            <person name="Dewar J."/>
            <person name="Goldberg J."/>
            <person name="Griggs A."/>
            <person name="Gujja S."/>
            <person name="Hansen M."/>
            <person name="Howarth C."/>
            <person name="Imamovic A."/>
            <person name="Larimer J."/>
            <person name="McCowan C."/>
            <person name="Murphy C."/>
            <person name="Pearson M."/>
            <person name="Priest M."/>
            <person name="Roberts A."/>
            <person name="Saif S."/>
            <person name="Shea T."/>
            <person name="Sykes S."/>
            <person name="Wortman J."/>
            <person name="Nusbaum C."/>
            <person name="Birren B."/>
        </authorList>
    </citation>
    <scope>NUCLEOTIDE SEQUENCE [LARGE SCALE GENOMIC DNA]</scope>
    <source>
        <strain evidence="2">CBS 10737</strain>
    </source>
</reference>
<dbReference type="EMBL" id="KI894013">
    <property type="protein sequence ID" value="OCF48537.1"/>
    <property type="molecule type" value="Genomic_DNA"/>
</dbReference>
<dbReference type="EMBL" id="CP144528">
    <property type="protein sequence ID" value="WWC73174.1"/>
    <property type="molecule type" value="Genomic_DNA"/>
</dbReference>
<feature type="chain" id="PRO_5008628243" evidence="1">
    <location>
        <begin position="19"/>
        <end position="219"/>
    </location>
</feature>
<dbReference type="Proteomes" id="UP000094020">
    <property type="component" value="Chromosome 10"/>
</dbReference>
<keyword evidence="1" id="KW-0732">Signal</keyword>
<reference evidence="2" key="3">
    <citation type="submission" date="2016-07" db="EMBL/GenBank/DDBJ databases">
        <title>Evolution of pathogenesis and genome organization in the Tremellales.</title>
        <authorList>
            <person name="Cuomo C."/>
            <person name="Litvintseva A."/>
            <person name="Heitman J."/>
            <person name="Chen Y."/>
            <person name="Sun S."/>
            <person name="Springer D."/>
            <person name="Dromer F."/>
            <person name="Young S."/>
            <person name="Zeng Q."/>
            <person name="Chapman S."/>
            <person name="Gujja S."/>
            <person name="Saif S."/>
            <person name="Birren B."/>
        </authorList>
    </citation>
    <scope>NUCLEOTIDE SEQUENCE</scope>
    <source>
        <strain evidence="2">CBS 10737</strain>
    </source>
</reference>
<evidence type="ECO:0000256" key="1">
    <source>
        <dbReference type="SAM" id="SignalP"/>
    </source>
</evidence>
<sequence length="219" mass="24623">MFALYTPILLTLATWLWSINWNSFTSISHEAMEIVWKNVPQQTIHFFERLPGEFIDSVADLNLTHTPHMIKNHLQEQIEKGEQVIAYYDWKELPKGTIQWVQDHPYQTALNAVSVVVFYAPNLVWSPILRHRGFGKPGPAYSSWASEYQSLNHPVPAGGIFATFQSANAKGSGYGIGTLNAAVRSGVGLVSGGCWLYYCFGENSTKAGKKGYQVQQQRR</sequence>
<dbReference type="AlphaFoldDB" id="A0A1B9HZ22"/>
<keyword evidence="4" id="KW-1185">Reference proteome</keyword>
<dbReference type="RefSeq" id="XP_019009756.1">
    <property type="nucleotide sequence ID" value="XM_019157038.1"/>
</dbReference>
<dbReference type="Gene3D" id="6.10.110.10">
    <property type="match status" value="1"/>
</dbReference>
<proteinExistence type="predicted"/>
<dbReference type="OrthoDB" id="2565142at2759"/>
<accession>A0A1B9HZ22</accession>
<name>A0A1B9HZ22_9TREE</name>
<dbReference type="InterPro" id="IPR038213">
    <property type="entry name" value="IFI6/IFI27-like_sf"/>
</dbReference>
<evidence type="ECO:0000313" key="2">
    <source>
        <dbReference type="EMBL" id="OCF48537.1"/>
    </source>
</evidence>
<evidence type="ECO:0000313" key="3">
    <source>
        <dbReference type="EMBL" id="WWC73174.1"/>
    </source>
</evidence>
<reference evidence="3" key="2">
    <citation type="submission" date="2013-07" db="EMBL/GenBank/DDBJ databases">
        <authorList>
            <consortium name="The Broad Institute Genome Sequencing Platform"/>
            <person name="Cuomo C."/>
            <person name="Litvintseva A."/>
            <person name="Chen Y."/>
            <person name="Heitman J."/>
            <person name="Sun S."/>
            <person name="Springer D."/>
            <person name="Dromer F."/>
            <person name="Young S.K."/>
            <person name="Zeng Q."/>
            <person name="Gargeya S."/>
            <person name="Fitzgerald M."/>
            <person name="Abouelleil A."/>
            <person name="Alvarado L."/>
            <person name="Berlin A.M."/>
            <person name="Chapman S.B."/>
            <person name="Dewar J."/>
            <person name="Goldberg J."/>
            <person name="Griggs A."/>
            <person name="Gujja S."/>
            <person name="Hansen M."/>
            <person name="Howarth C."/>
            <person name="Imamovic A."/>
            <person name="Larimer J."/>
            <person name="McCowan C."/>
            <person name="Murphy C."/>
            <person name="Pearson M."/>
            <person name="Priest M."/>
            <person name="Roberts A."/>
            <person name="Saif S."/>
            <person name="Shea T."/>
            <person name="Sykes S."/>
            <person name="Wortman J."/>
            <person name="Nusbaum C."/>
            <person name="Birren B."/>
        </authorList>
    </citation>
    <scope>NUCLEOTIDE SEQUENCE</scope>
    <source>
        <strain evidence="3">CBS 10737</strain>
    </source>
</reference>
<dbReference type="GeneID" id="30173685"/>
<gene>
    <name evidence="2" type="ORF">I206_05316</name>
    <name evidence="3" type="ORF">I206_107140</name>
</gene>
<organism evidence="2">
    <name type="scientific">Kwoniella pini CBS 10737</name>
    <dbReference type="NCBI Taxonomy" id="1296096"/>
    <lineage>
        <taxon>Eukaryota</taxon>
        <taxon>Fungi</taxon>
        <taxon>Dikarya</taxon>
        <taxon>Basidiomycota</taxon>
        <taxon>Agaricomycotina</taxon>
        <taxon>Tremellomycetes</taxon>
        <taxon>Tremellales</taxon>
        <taxon>Cryptococcaceae</taxon>
        <taxon>Kwoniella</taxon>
    </lineage>
</organism>
<dbReference type="STRING" id="1296096.A0A1B9HZ22"/>